<name>A0A3Q0ISF9_DIACI</name>
<dbReference type="SMART" id="SM00302">
    <property type="entry name" value="GED"/>
    <property type="match status" value="1"/>
</dbReference>
<dbReference type="GeneID" id="103506794"/>
<dbReference type="Gene3D" id="3.40.50.300">
    <property type="entry name" value="P-loop containing nucleotide triphosphate hydrolases"/>
    <property type="match status" value="2"/>
</dbReference>
<keyword evidence="10" id="KW-0472">Membrane</keyword>
<feature type="region of interest" description="Disordered" evidence="9">
    <location>
        <begin position="710"/>
        <end position="780"/>
    </location>
</feature>
<evidence type="ECO:0000256" key="6">
    <source>
        <dbReference type="ARBA" id="ARBA00023175"/>
    </source>
</evidence>
<dbReference type="InterPro" id="IPR019762">
    <property type="entry name" value="Dynamin_GTPase_CS"/>
</dbReference>
<dbReference type="PROSITE" id="PS00410">
    <property type="entry name" value="G_DYNAMIN_1"/>
    <property type="match status" value="1"/>
</dbReference>
<comment type="similarity">
    <text evidence="8">Belongs to the TRAFAC class dynamin-like GTPase superfamily. Dynamin/Fzo/YdjA family.</text>
</comment>
<dbReference type="PANTHER" id="PTHR11566">
    <property type="entry name" value="DYNAMIN"/>
    <property type="match status" value="1"/>
</dbReference>
<dbReference type="GO" id="GO:0098793">
    <property type="term" value="C:presynapse"/>
    <property type="evidence" value="ECO:0007669"/>
    <property type="project" value="GOC"/>
</dbReference>
<dbReference type="KEGG" id="dci:103506794"/>
<dbReference type="Pfam" id="PF02212">
    <property type="entry name" value="GED"/>
    <property type="match status" value="1"/>
</dbReference>
<evidence type="ECO:0000256" key="3">
    <source>
        <dbReference type="ARBA" id="ARBA00022741"/>
    </source>
</evidence>
<feature type="region of interest" description="Disordered" evidence="9">
    <location>
        <begin position="576"/>
        <end position="602"/>
    </location>
</feature>
<reference evidence="15" key="1">
    <citation type="submission" date="2025-08" db="UniProtKB">
        <authorList>
            <consortium name="RefSeq"/>
        </authorList>
    </citation>
    <scope>IDENTIFICATION</scope>
</reference>
<evidence type="ECO:0000313" key="15">
    <source>
        <dbReference type="RefSeq" id="XP_026677568.1"/>
    </source>
</evidence>
<dbReference type="InterPro" id="IPR001849">
    <property type="entry name" value="PH_domain"/>
</dbReference>
<sequence length="865" mass="97232">MAGNPGLEQLIPIVNKLQDAFTQLGVPMQMDLPQIAVVGGQSAGKSSVLENFVGRDFLPRGSGIVTRRPLVLQLINSMTEYAEFLHCKGKKFVDFDEVRREIEAETDRITGSNKGISNVPINLRVYSPNVLNLTLVDLPGMTKVPIGDQPADIEYQIKSMILQFIKRDNCLILAVTPANSDLANSDALKLAKEVDPPGLFLFILTAKKCGRGHPSYRHLADRLGTPYLQRVLNQQLTNHIRDTLPGLRDRLQKQLLTLEKDVEQFKHFRPDDPSIKTKAMLQMIQQLQSDFERTIEGSGSAQINTMELSGGAKINRLFHERFPFEIVKMEFDEKELRREIAFAIRNIHGIRVGLFTPDMAFEAIVKKQISRLKEPALKCVDLVVAELSNVVRICTDKMSRYPRLREETERIITSYVRNREQQCKEQIVLLVDCELAYMNTNHEDFIGFANAQQTTDNSNKAGRKLGNQVIRKGWMCIHNLGIMKGGSRDYWFVLTSENISWFKDEEEREKKYMLPLDGLKLRDVEQGFMSRRHTFALFNPEGRNVYKDYKQLELSCENQDDVDSWKASFLRAGVYPEKSTDQSNGDEDGIEGGTEGTSSMDPQLERQVETIRNLVDSYMKIVTKTCRDLVPKTIMLLIINNAKDFINGELLAHLYASGDQAAMMEESPEEALKREEMLRMYHACKEALRIIGDVSMATVSTPVPPPVKNDWLATSIDNPRLSPPSPGNPRRGLPTPAAPAPAGAASGRVPPPPPASGRPAPAIPNRPGPGQPPAPPGRGSHDMDSYCIKLFYLLFKGFFPPSLLYVLRFFFLCPFLAFIHLRAIRSRVGSMPMPQIPQRVQQAVGQAVTQHAVNELSNAFASRFK</sequence>
<dbReference type="CDD" id="cd01256">
    <property type="entry name" value="PH_dynamin"/>
    <property type="match status" value="1"/>
</dbReference>
<dbReference type="InterPro" id="IPR003130">
    <property type="entry name" value="GED"/>
</dbReference>
<dbReference type="Pfam" id="PF00350">
    <property type="entry name" value="Dynamin_N"/>
    <property type="match status" value="1"/>
</dbReference>
<dbReference type="InterPro" id="IPR027417">
    <property type="entry name" value="P-loop_NTPase"/>
</dbReference>
<keyword evidence="5 8" id="KW-0342">GTP-binding</keyword>
<dbReference type="InterPro" id="IPR030381">
    <property type="entry name" value="G_DYNAMIN_dom"/>
</dbReference>
<evidence type="ECO:0000313" key="14">
    <source>
        <dbReference type="Proteomes" id="UP000079169"/>
    </source>
</evidence>
<evidence type="ECO:0000256" key="9">
    <source>
        <dbReference type="SAM" id="MobiDB-lite"/>
    </source>
</evidence>
<feature type="compositionally biased region" description="Low complexity" evidence="9">
    <location>
        <begin position="729"/>
        <end position="748"/>
    </location>
</feature>
<dbReference type="InterPro" id="IPR000375">
    <property type="entry name" value="Dynamin_stalk"/>
</dbReference>
<dbReference type="EC" id="3.6.5.5" evidence="1"/>
<dbReference type="PROSITE" id="PS51388">
    <property type="entry name" value="GED"/>
    <property type="match status" value="1"/>
</dbReference>
<dbReference type="GO" id="GO:0005886">
    <property type="term" value="C:plasma membrane"/>
    <property type="evidence" value="ECO:0007669"/>
    <property type="project" value="TreeGrafter"/>
</dbReference>
<dbReference type="GO" id="GO:0005525">
    <property type="term" value="F:GTP binding"/>
    <property type="evidence" value="ECO:0007669"/>
    <property type="project" value="UniProtKB-KW"/>
</dbReference>
<dbReference type="SUPFAM" id="SSF52540">
    <property type="entry name" value="P-loop containing nucleoside triphosphate hydrolases"/>
    <property type="match status" value="1"/>
</dbReference>
<dbReference type="Gene3D" id="2.30.29.30">
    <property type="entry name" value="Pleckstrin-homology domain (PH domain)/Phosphotyrosine-binding domain (PTB)"/>
    <property type="match status" value="1"/>
</dbReference>
<dbReference type="InterPro" id="IPR011993">
    <property type="entry name" value="PH-like_dom_sf"/>
</dbReference>
<dbReference type="SMART" id="SM00233">
    <property type="entry name" value="PH"/>
    <property type="match status" value="1"/>
</dbReference>
<dbReference type="AlphaFoldDB" id="A0A3Q0ISF9"/>
<dbReference type="PANTHER" id="PTHR11566:SF212">
    <property type="entry name" value="DYNAMIN"/>
    <property type="match status" value="1"/>
</dbReference>
<evidence type="ECO:0000256" key="4">
    <source>
        <dbReference type="ARBA" id="ARBA00022801"/>
    </source>
</evidence>
<dbReference type="PRINTS" id="PR00195">
    <property type="entry name" value="DYNAMIN"/>
</dbReference>
<comment type="catalytic activity">
    <reaction evidence="7">
        <text>GTP + H2O = GDP + phosphate + H(+)</text>
        <dbReference type="Rhea" id="RHEA:19669"/>
        <dbReference type="ChEBI" id="CHEBI:15377"/>
        <dbReference type="ChEBI" id="CHEBI:15378"/>
        <dbReference type="ChEBI" id="CHEBI:37565"/>
        <dbReference type="ChEBI" id="CHEBI:43474"/>
        <dbReference type="ChEBI" id="CHEBI:58189"/>
        <dbReference type="EC" id="3.6.5.5"/>
    </reaction>
</comment>
<keyword evidence="2" id="KW-0493">Microtubule</keyword>
<dbReference type="GO" id="GO:0008017">
    <property type="term" value="F:microtubule binding"/>
    <property type="evidence" value="ECO:0007669"/>
    <property type="project" value="TreeGrafter"/>
</dbReference>
<dbReference type="FunFam" id="2.30.29.30:FF:000370">
    <property type="entry name" value="Dynamin, putative"/>
    <property type="match status" value="1"/>
</dbReference>
<organism evidence="14 15">
    <name type="scientific">Diaphorina citri</name>
    <name type="common">Asian citrus psyllid</name>
    <dbReference type="NCBI Taxonomy" id="121845"/>
    <lineage>
        <taxon>Eukaryota</taxon>
        <taxon>Metazoa</taxon>
        <taxon>Ecdysozoa</taxon>
        <taxon>Arthropoda</taxon>
        <taxon>Hexapoda</taxon>
        <taxon>Insecta</taxon>
        <taxon>Pterygota</taxon>
        <taxon>Neoptera</taxon>
        <taxon>Paraneoptera</taxon>
        <taxon>Hemiptera</taxon>
        <taxon>Sternorrhyncha</taxon>
        <taxon>Psylloidea</taxon>
        <taxon>Psyllidae</taxon>
        <taxon>Diaphorininae</taxon>
        <taxon>Diaphorina</taxon>
    </lineage>
</organism>
<protein>
    <recommendedName>
        <fullName evidence="1">dynamin GTPase</fullName>
        <ecNumber evidence="1">3.6.5.5</ecNumber>
    </recommendedName>
</protein>
<dbReference type="InterPro" id="IPR001401">
    <property type="entry name" value="Dynamin_GTPase"/>
</dbReference>
<dbReference type="GO" id="GO:0003924">
    <property type="term" value="F:GTPase activity"/>
    <property type="evidence" value="ECO:0007669"/>
    <property type="project" value="InterPro"/>
</dbReference>
<dbReference type="InterPro" id="IPR045063">
    <property type="entry name" value="Dynamin_N"/>
</dbReference>
<dbReference type="SMART" id="SM00053">
    <property type="entry name" value="DYNc"/>
    <property type="match status" value="1"/>
</dbReference>
<dbReference type="SUPFAM" id="SSF50729">
    <property type="entry name" value="PH domain-like"/>
    <property type="match status" value="1"/>
</dbReference>
<dbReference type="RefSeq" id="XP_026677568.1">
    <property type="nucleotide sequence ID" value="XM_026821767.1"/>
</dbReference>
<dbReference type="Pfam" id="PF01031">
    <property type="entry name" value="Dynamin_M"/>
    <property type="match status" value="1"/>
</dbReference>
<feature type="compositionally biased region" description="Pro residues" evidence="9">
    <location>
        <begin position="749"/>
        <end position="776"/>
    </location>
</feature>
<accession>A0A3Q0ISF9</accession>
<dbReference type="PaxDb" id="121845-A0A3Q0ISF9"/>
<keyword evidence="3 8" id="KW-0547">Nucleotide-binding</keyword>
<keyword evidence="10" id="KW-1133">Transmembrane helix</keyword>
<dbReference type="PROSITE" id="PS50003">
    <property type="entry name" value="PH_DOMAIN"/>
    <property type="match status" value="1"/>
</dbReference>
<feature type="domain" description="GED" evidence="12">
    <location>
        <begin position="608"/>
        <end position="699"/>
    </location>
</feature>
<feature type="domain" description="Dynamin-type G" evidence="13">
    <location>
        <begin position="29"/>
        <end position="297"/>
    </location>
</feature>
<evidence type="ECO:0000256" key="7">
    <source>
        <dbReference type="ARBA" id="ARBA00048040"/>
    </source>
</evidence>
<dbReference type="GO" id="GO:0016185">
    <property type="term" value="P:synaptic vesicle budding from presynaptic endocytic zone membrane"/>
    <property type="evidence" value="ECO:0007669"/>
    <property type="project" value="TreeGrafter"/>
</dbReference>
<dbReference type="PROSITE" id="PS51718">
    <property type="entry name" value="G_DYNAMIN_2"/>
    <property type="match status" value="1"/>
</dbReference>
<evidence type="ECO:0000259" key="13">
    <source>
        <dbReference type="PROSITE" id="PS51718"/>
    </source>
</evidence>
<evidence type="ECO:0000256" key="10">
    <source>
        <dbReference type="SAM" id="Phobius"/>
    </source>
</evidence>
<evidence type="ECO:0000256" key="2">
    <source>
        <dbReference type="ARBA" id="ARBA00022701"/>
    </source>
</evidence>
<dbReference type="GO" id="GO:0031623">
    <property type="term" value="P:receptor internalization"/>
    <property type="evidence" value="ECO:0007669"/>
    <property type="project" value="TreeGrafter"/>
</dbReference>
<dbReference type="Gene3D" id="1.20.120.1240">
    <property type="entry name" value="Dynamin, middle domain"/>
    <property type="match status" value="1"/>
</dbReference>
<evidence type="ECO:0000259" key="12">
    <source>
        <dbReference type="PROSITE" id="PS51388"/>
    </source>
</evidence>
<dbReference type="GO" id="GO:0005874">
    <property type="term" value="C:microtubule"/>
    <property type="evidence" value="ECO:0007669"/>
    <property type="project" value="UniProtKB-KW"/>
</dbReference>
<feature type="transmembrane region" description="Helical" evidence="10">
    <location>
        <begin position="803"/>
        <end position="824"/>
    </location>
</feature>
<evidence type="ECO:0000256" key="8">
    <source>
        <dbReference type="RuleBase" id="RU003932"/>
    </source>
</evidence>
<dbReference type="InterPro" id="IPR022812">
    <property type="entry name" value="Dynamin"/>
</dbReference>
<gene>
    <name evidence="15" type="primary">LOC103506794</name>
</gene>
<dbReference type="Proteomes" id="UP000079169">
    <property type="component" value="Unplaced"/>
</dbReference>
<feature type="domain" description="PH" evidence="11">
    <location>
        <begin position="468"/>
        <end position="574"/>
    </location>
</feature>
<dbReference type="GO" id="GO:0005737">
    <property type="term" value="C:cytoplasm"/>
    <property type="evidence" value="ECO:0007669"/>
    <property type="project" value="TreeGrafter"/>
</dbReference>
<dbReference type="FunFam" id="1.20.120.1240:FF:000014">
    <property type="entry name" value="Dynamin 2b"/>
    <property type="match status" value="1"/>
</dbReference>
<keyword evidence="6" id="KW-0505">Motor protein</keyword>
<proteinExistence type="inferred from homology"/>
<dbReference type="CTD" id="45928"/>
<keyword evidence="14" id="KW-1185">Reference proteome</keyword>
<dbReference type="CDD" id="cd08771">
    <property type="entry name" value="DLP_1"/>
    <property type="match status" value="1"/>
</dbReference>
<keyword evidence="10" id="KW-0812">Transmembrane</keyword>
<evidence type="ECO:0000256" key="1">
    <source>
        <dbReference type="ARBA" id="ARBA00011980"/>
    </source>
</evidence>
<evidence type="ECO:0000259" key="11">
    <source>
        <dbReference type="PROSITE" id="PS50003"/>
    </source>
</evidence>
<dbReference type="STRING" id="121845.A0A3Q0ISF9"/>
<dbReference type="InterPro" id="IPR020850">
    <property type="entry name" value="GED_dom"/>
</dbReference>
<evidence type="ECO:0000256" key="5">
    <source>
        <dbReference type="ARBA" id="ARBA00023134"/>
    </source>
</evidence>
<keyword evidence="4" id="KW-0378">Hydrolase</keyword>
<dbReference type="Pfam" id="PF00169">
    <property type="entry name" value="PH"/>
    <property type="match status" value="1"/>
</dbReference>